<sequence>MDNFDRSKLAPPDDAAMLPWYRGAFSHGFVALHPFFTVDGLDPATCDYGTLVMSGSDRPDDVNLLEWMDVLGAERRAGKEIPHGSLADITKRFASRIRWQTICQQLNLPDHRALDRALRTNILGLRRDLEDRAAVERLVTYCRQERIFLPTEGYFQPTMEADLVSLFQRAGLSEVIVGDEFGEDEIVVSLTTLADCSSWETRDDLPKWGARRLIAPDRSLLAWVHWDSFYTAVFGTQERMRDIQIGESFEGFWCSEETTTFWLMEDAVPIVQ</sequence>
<dbReference type="Proteomes" id="UP000438476">
    <property type="component" value="Unassembled WGS sequence"/>
</dbReference>
<evidence type="ECO:0000313" key="1">
    <source>
        <dbReference type="EMBL" id="MXO66337.1"/>
    </source>
</evidence>
<proteinExistence type="predicted"/>
<gene>
    <name evidence="1" type="ORF">GRI91_11265</name>
</gene>
<comment type="caution">
    <text evidence="1">The sequence shown here is derived from an EMBL/GenBank/DDBJ whole genome shotgun (WGS) entry which is preliminary data.</text>
</comment>
<accession>A0A6I4T672</accession>
<protein>
    <submittedName>
        <fullName evidence="1">DUF2711 family protein</fullName>
    </submittedName>
</protein>
<dbReference type="AlphaFoldDB" id="A0A6I4T672"/>
<evidence type="ECO:0000313" key="2">
    <source>
        <dbReference type="Proteomes" id="UP000438476"/>
    </source>
</evidence>
<reference evidence="1 2" key="1">
    <citation type="submission" date="2019-12" db="EMBL/GenBank/DDBJ databases">
        <title>Genomic-based taxomic classification of the family Erythrobacteraceae.</title>
        <authorList>
            <person name="Xu L."/>
        </authorList>
    </citation>
    <scope>NUCLEOTIDE SEQUENCE [LARGE SCALE GENOMIC DNA]</scope>
    <source>
        <strain evidence="1 2">LMG 29518</strain>
    </source>
</reference>
<dbReference type="EMBL" id="WTYT01000004">
    <property type="protein sequence ID" value="MXO66337.1"/>
    <property type="molecule type" value="Genomic_DNA"/>
</dbReference>
<keyword evidence="2" id="KW-1185">Reference proteome</keyword>
<name>A0A6I4T672_9SPHN</name>
<dbReference type="OrthoDB" id="9151069at2"/>
<dbReference type="RefSeq" id="WP_160736756.1">
    <property type="nucleotide sequence ID" value="NZ_WTYT01000004.1"/>
</dbReference>
<organism evidence="1 2">
    <name type="scientific">Altericroceibacterium endophyticum</name>
    <dbReference type="NCBI Taxonomy" id="1808508"/>
    <lineage>
        <taxon>Bacteria</taxon>
        <taxon>Pseudomonadati</taxon>
        <taxon>Pseudomonadota</taxon>
        <taxon>Alphaproteobacteria</taxon>
        <taxon>Sphingomonadales</taxon>
        <taxon>Erythrobacteraceae</taxon>
        <taxon>Altericroceibacterium</taxon>
    </lineage>
</organism>